<dbReference type="InterPro" id="IPR006260">
    <property type="entry name" value="TonB/TolA_C"/>
</dbReference>
<dbReference type="SUPFAM" id="SSF74653">
    <property type="entry name" value="TolA/TonB C-terminal domain"/>
    <property type="match status" value="1"/>
</dbReference>
<evidence type="ECO:0000256" key="6">
    <source>
        <dbReference type="ARBA" id="ARBA00022692"/>
    </source>
</evidence>
<evidence type="ECO:0000256" key="9">
    <source>
        <dbReference type="ARBA" id="ARBA00023136"/>
    </source>
</evidence>
<evidence type="ECO:0000256" key="3">
    <source>
        <dbReference type="ARBA" id="ARBA00022448"/>
    </source>
</evidence>
<reference evidence="13 14" key="1">
    <citation type="journal article" date="2018" name="Int. J. Syst. Evol. Microbiol.">
        <title>Uliginosibacterium sediminicola sp. nov., isolated from freshwater sediment.</title>
        <authorList>
            <person name="Hwang W.M."/>
            <person name="Kim S.M."/>
            <person name="Kang K."/>
            <person name="Ahn T.Y."/>
        </authorList>
    </citation>
    <scope>NUCLEOTIDE SEQUENCE [LARGE SCALE GENOMIC DNA]</scope>
    <source>
        <strain evidence="13 14">M1-21</strain>
    </source>
</reference>
<dbReference type="EMBL" id="JBDIVE010000005">
    <property type="protein sequence ID" value="MEN3069104.1"/>
    <property type="molecule type" value="Genomic_DNA"/>
</dbReference>
<dbReference type="NCBIfam" id="TIGR01352">
    <property type="entry name" value="tonB_Cterm"/>
    <property type="match status" value="1"/>
</dbReference>
<dbReference type="PROSITE" id="PS52015">
    <property type="entry name" value="TONB_CTD"/>
    <property type="match status" value="1"/>
</dbReference>
<keyword evidence="9 11" id="KW-0472">Membrane</keyword>
<dbReference type="Pfam" id="PF03544">
    <property type="entry name" value="TonB_C"/>
    <property type="match status" value="1"/>
</dbReference>
<feature type="region of interest" description="Disordered" evidence="10">
    <location>
        <begin position="51"/>
        <end position="133"/>
    </location>
</feature>
<dbReference type="PRINTS" id="PR01217">
    <property type="entry name" value="PRICHEXTENSN"/>
</dbReference>
<gene>
    <name evidence="13" type="ORF">ABDB84_11490</name>
</gene>
<proteinExistence type="inferred from homology"/>
<comment type="caution">
    <text evidence="13">The sequence shown here is derived from an EMBL/GenBank/DDBJ whole genome shotgun (WGS) entry which is preliminary data.</text>
</comment>
<evidence type="ECO:0000313" key="14">
    <source>
        <dbReference type="Proteomes" id="UP001410394"/>
    </source>
</evidence>
<keyword evidence="6 11" id="KW-0812">Transmembrane</keyword>
<evidence type="ECO:0000256" key="10">
    <source>
        <dbReference type="SAM" id="MobiDB-lite"/>
    </source>
</evidence>
<protein>
    <submittedName>
        <fullName evidence="13">TonB family protein</fullName>
    </submittedName>
</protein>
<keyword evidence="7" id="KW-0653">Protein transport</keyword>
<keyword evidence="4" id="KW-1003">Cell membrane</keyword>
<keyword evidence="3" id="KW-0813">Transport</keyword>
<feature type="compositionally biased region" description="Pro residues" evidence="10">
    <location>
        <begin position="53"/>
        <end position="85"/>
    </location>
</feature>
<comment type="similarity">
    <text evidence="2">Belongs to the TonB family.</text>
</comment>
<evidence type="ECO:0000313" key="13">
    <source>
        <dbReference type="EMBL" id="MEN3069104.1"/>
    </source>
</evidence>
<dbReference type="InterPro" id="IPR051045">
    <property type="entry name" value="TonB-dependent_transducer"/>
</dbReference>
<sequence length="236" mass="25795">MLLDNIFRHRDQASVGGTVLFMLTLWCAWQYMPPPPLLVHHKEEVTINMEELPPLPRPPEPPRPETPPPPKPQAQPTPSPTPAPTAPMQKAEAPTPQPQPVAQPAPAQPVAKTEPQPAPPPPPAPAPAPKAVPPAAANERYIAELRGYLNSIKRYPTSREARQQRPTGTVKVWVLLDRAGQVVDAGVENSSEAMLLDREALRTVRTARFNAFPADAFAGESTHRFVVSLEYVLEGT</sequence>
<evidence type="ECO:0000256" key="2">
    <source>
        <dbReference type="ARBA" id="ARBA00006555"/>
    </source>
</evidence>
<dbReference type="RefSeq" id="WP_345919871.1">
    <property type="nucleotide sequence ID" value="NZ_JBDIVE010000005.1"/>
</dbReference>
<feature type="compositionally biased region" description="Pro residues" evidence="10">
    <location>
        <begin position="116"/>
        <end position="132"/>
    </location>
</feature>
<evidence type="ECO:0000256" key="1">
    <source>
        <dbReference type="ARBA" id="ARBA00004383"/>
    </source>
</evidence>
<dbReference type="PANTHER" id="PTHR33446">
    <property type="entry name" value="PROTEIN TONB-RELATED"/>
    <property type="match status" value="1"/>
</dbReference>
<evidence type="ECO:0000256" key="8">
    <source>
        <dbReference type="ARBA" id="ARBA00022989"/>
    </source>
</evidence>
<name>A0ABU9YZW2_9RHOO</name>
<dbReference type="Gene3D" id="3.30.1150.10">
    <property type="match status" value="1"/>
</dbReference>
<evidence type="ECO:0000259" key="12">
    <source>
        <dbReference type="PROSITE" id="PS52015"/>
    </source>
</evidence>
<dbReference type="InterPro" id="IPR037682">
    <property type="entry name" value="TonB_C"/>
</dbReference>
<dbReference type="PANTHER" id="PTHR33446:SF2">
    <property type="entry name" value="PROTEIN TONB"/>
    <property type="match status" value="1"/>
</dbReference>
<comment type="subcellular location">
    <subcellularLocation>
        <location evidence="1">Cell inner membrane</location>
        <topology evidence="1">Single-pass membrane protein</topology>
        <orientation evidence="1">Periplasmic side</orientation>
    </subcellularLocation>
</comment>
<evidence type="ECO:0000256" key="7">
    <source>
        <dbReference type="ARBA" id="ARBA00022927"/>
    </source>
</evidence>
<accession>A0ABU9YZW2</accession>
<evidence type="ECO:0000256" key="5">
    <source>
        <dbReference type="ARBA" id="ARBA00022519"/>
    </source>
</evidence>
<keyword evidence="14" id="KW-1185">Reference proteome</keyword>
<evidence type="ECO:0000256" key="4">
    <source>
        <dbReference type="ARBA" id="ARBA00022475"/>
    </source>
</evidence>
<dbReference type="Proteomes" id="UP001410394">
    <property type="component" value="Unassembled WGS sequence"/>
</dbReference>
<keyword evidence="5" id="KW-0997">Cell inner membrane</keyword>
<feature type="transmembrane region" description="Helical" evidence="11">
    <location>
        <begin position="12"/>
        <end position="32"/>
    </location>
</feature>
<organism evidence="13 14">
    <name type="scientific">Uliginosibacterium sediminicola</name>
    <dbReference type="NCBI Taxonomy" id="2024550"/>
    <lineage>
        <taxon>Bacteria</taxon>
        <taxon>Pseudomonadati</taxon>
        <taxon>Pseudomonadota</taxon>
        <taxon>Betaproteobacteria</taxon>
        <taxon>Rhodocyclales</taxon>
        <taxon>Zoogloeaceae</taxon>
        <taxon>Uliginosibacterium</taxon>
    </lineage>
</organism>
<feature type="domain" description="TonB C-terminal" evidence="12">
    <location>
        <begin position="140"/>
        <end position="236"/>
    </location>
</feature>
<feature type="compositionally biased region" description="Pro residues" evidence="10">
    <location>
        <begin position="95"/>
        <end position="107"/>
    </location>
</feature>
<keyword evidence="8 11" id="KW-1133">Transmembrane helix</keyword>
<evidence type="ECO:0000256" key="11">
    <source>
        <dbReference type="SAM" id="Phobius"/>
    </source>
</evidence>